<evidence type="ECO:0000313" key="2">
    <source>
        <dbReference type="EMBL" id="OAA84061.1"/>
    </source>
</evidence>
<comment type="caution">
    <text evidence="2">The sequence shown here is derived from an EMBL/GenBank/DDBJ whole genome shotgun (WGS) entry which is preliminary data.</text>
</comment>
<gene>
    <name evidence="2" type="ORF">WY13_03190</name>
</gene>
<evidence type="ECO:0000256" key="1">
    <source>
        <dbReference type="SAM" id="Coils"/>
    </source>
</evidence>
<organism evidence="2 3">
    <name type="scientific">Clostridium ljungdahlii</name>
    <dbReference type="NCBI Taxonomy" id="1538"/>
    <lineage>
        <taxon>Bacteria</taxon>
        <taxon>Bacillati</taxon>
        <taxon>Bacillota</taxon>
        <taxon>Clostridia</taxon>
        <taxon>Eubacteriales</taxon>
        <taxon>Clostridiaceae</taxon>
        <taxon>Clostridium</taxon>
    </lineage>
</organism>
<keyword evidence="1" id="KW-0175">Coiled coil</keyword>
<dbReference type="Proteomes" id="UP000077407">
    <property type="component" value="Unassembled WGS sequence"/>
</dbReference>
<name>A0A168M3H2_9CLOT</name>
<dbReference type="PATRIC" id="fig|1538.10.peg.3215"/>
<dbReference type="RefSeq" id="WP_063556500.1">
    <property type="nucleotide sequence ID" value="NZ_LITT01000046.1"/>
</dbReference>
<reference evidence="2 3" key="1">
    <citation type="journal article" date="2015" name="Biotechnol. Bioeng.">
        <title>Genome sequence and phenotypic characterization of Caulobacter segnis.</title>
        <authorList>
            <person name="Patel S."/>
            <person name="Fletcher B."/>
            <person name="Scott D.C."/>
            <person name="Ely B."/>
        </authorList>
    </citation>
    <scope>NUCLEOTIDE SEQUENCE [LARGE SCALE GENOMIC DNA]</scope>
    <source>
        <strain evidence="2 3">ERI-2</strain>
    </source>
</reference>
<sequence length="152" mass="18086">MNENENMLHKFIKNYTENKQNRAGNLETKKEKLEIQSKKEKEKMDKLSAIKEKLAAKEKSYDEVYSYLLQILKSRGILFDIPKSAVEIEEWDNLYIKKEQGAYSLIDKNQQTVYSIDKKYYDSIEHIVTNYKYSAVVVRKDAYFLKVQIRIL</sequence>
<accession>A0A168M3H2</accession>
<dbReference type="AlphaFoldDB" id="A0A168M3H2"/>
<proteinExistence type="predicted"/>
<dbReference type="EMBL" id="LITT01000046">
    <property type="protein sequence ID" value="OAA84061.1"/>
    <property type="molecule type" value="Genomic_DNA"/>
</dbReference>
<feature type="coiled-coil region" evidence="1">
    <location>
        <begin position="16"/>
        <end position="57"/>
    </location>
</feature>
<dbReference type="OrthoDB" id="1902354at2"/>
<evidence type="ECO:0000313" key="3">
    <source>
        <dbReference type="Proteomes" id="UP000077407"/>
    </source>
</evidence>
<protein>
    <submittedName>
        <fullName evidence="2">Uncharacterized protein</fullName>
    </submittedName>
</protein>